<name>A0A0E9PIH2_ANGAN</name>
<accession>A0A0E9PIH2</accession>
<dbReference type="AlphaFoldDB" id="A0A0E9PIH2"/>
<dbReference type="EMBL" id="GBXM01104278">
    <property type="protein sequence ID" value="JAH04299.1"/>
    <property type="molecule type" value="Transcribed_RNA"/>
</dbReference>
<reference evidence="1" key="1">
    <citation type="submission" date="2014-11" db="EMBL/GenBank/DDBJ databases">
        <authorList>
            <person name="Amaro Gonzalez C."/>
        </authorList>
    </citation>
    <scope>NUCLEOTIDE SEQUENCE</scope>
</reference>
<protein>
    <submittedName>
        <fullName evidence="1">Uncharacterized protein</fullName>
    </submittedName>
</protein>
<organism evidence="1">
    <name type="scientific">Anguilla anguilla</name>
    <name type="common">European freshwater eel</name>
    <name type="synonym">Muraena anguilla</name>
    <dbReference type="NCBI Taxonomy" id="7936"/>
    <lineage>
        <taxon>Eukaryota</taxon>
        <taxon>Metazoa</taxon>
        <taxon>Chordata</taxon>
        <taxon>Craniata</taxon>
        <taxon>Vertebrata</taxon>
        <taxon>Euteleostomi</taxon>
        <taxon>Actinopterygii</taxon>
        <taxon>Neopterygii</taxon>
        <taxon>Teleostei</taxon>
        <taxon>Anguilliformes</taxon>
        <taxon>Anguillidae</taxon>
        <taxon>Anguilla</taxon>
    </lineage>
</organism>
<evidence type="ECO:0000313" key="1">
    <source>
        <dbReference type="EMBL" id="JAH04299.1"/>
    </source>
</evidence>
<sequence>MELFPLSFFVKHFEECQVQFSPHTQAGA</sequence>
<proteinExistence type="predicted"/>
<reference evidence="1" key="2">
    <citation type="journal article" date="2015" name="Fish Shellfish Immunol.">
        <title>Early steps in the European eel (Anguilla anguilla)-Vibrio vulnificus interaction in the gills: Role of the RtxA13 toxin.</title>
        <authorList>
            <person name="Callol A."/>
            <person name="Pajuelo D."/>
            <person name="Ebbesson L."/>
            <person name="Teles M."/>
            <person name="MacKenzie S."/>
            <person name="Amaro C."/>
        </authorList>
    </citation>
    <scope>NUCLEOTIDE SEQUENCE</scope>
</reference>